<name>A0A0D5YK53_ACIBA</name>
<dbReference type="RefSeq" id="WP_001043732.1">
    <property type="nucleotide sequence ID" value="NZ_CP008706.1"/>
</dbReference>
<protein>
    <submittedName>
        <fullName evidence="1">Uncharacterized protein</fullName>
    </submittedName>
</protein>
<reference evidence="2" key="2">
    <citation type="submission" date="2015-03" db="EMBL/GenBank/DDBJ databases">
        <authorList>
            <person name="Gallagher L.A."/>
            <person name="Hayden H.S."/>
            <person name="Weiss E.J."/>
            <person name="Hager K.R."/>
            <person name="Ramage E."/>
            <person name="Radey M.R."/>
            <person name="Bydalek R."/>
            <person name="Manoil C."/>
            <person name="Miller S.I."/>
            <person name="Brittnacher M.J."/>
        </authorList>
    </citation>
    <scope>NUCLEOTIDE SEQUENCE [LARGE SCALE GENOMIC DNA]</scope>
    <source>
        <strain evidence="2">AB5075-UW</strain>
    </source>
</reference>
<sequence>MNKSWVFRTKKGKLGLVKQTNNIFTVYVEDGLFPKTTEWDWNEWVKHYAQGNTENLTIEAVSHYLKYKNFFEEIVELLEVESPGYFYPRIARENIDFNYISNDFKQDIRAYQNIQNSLDELFNYIEPSTINFSSFGHKIRELLILSCTEVEYLLLKMLVDNGYASKSMYKTCDYVKCKDILKLSSFEVELTQYPNIGNFKPFADWDKSNPTKSIPWYDAYNAVKHNRGDNIEKANMKHLLDSVAAIHILLESQYGNKIFTKWQSLTEDRSMFFTTKTPNWDLKDITIPELERGFNIKMNWHSSKKYFDDYPL</sequence>
<dbReference type="PATRIC" id="fig|470.1345.peg.2954"/>
<accession>A0A0D5YK53</accession>
<evidence type="ECO:0000313" key="2">
    <source>
        <dbReference type="Proteomes" id="UP000032746"/>
    </source>
</evidence>
<dbReference type="AlphaFoldDB" id="A0A0D5YK53"/>
<dbReference type="Proteomes" id="UP000032746">
    <property type="component" value="Chromosome"/>
</dbReference>
<proteinExistence type="predicted"/>
<dbReference type="EMBL" id="CP008706">
    <property type="protein sequence ID" value="AKA32715.1"/>
    <property type="molecule type" value="Genomic_DNA"/>
</dbReference>
<evidence type="ECO:0000313" key="1">
    <source>
        <dbReference type="EMBL" id="AKA32715.1"/>
    </source>
</evidence>
<reference evidence="1 2" key="1">
    <citation type="journal article" date="2015" name="J. Bacteriol.">
        <title>Resources for Genetic and Genomic Analysis of Emerging Pathogen Acinetobacter baumannii.</title>
        <authorList>
            <person name="Gallagher L.A."/>
            <person name="Ramage E."/>
            <person name="Weiss E.J."/>
            <person name="Radey M."/>
            <person name="Hayden H.S."/>
            <person name="Held K.G."/>
            <person name="Huse H.K."/>
            <person name="Zurawski D.V."/>
            <person name="Brittnacher M.J."/>
            <person name="Manoil C."/>
        </authorList>
    </citation>
    <scope>NUCLEOTIDE SEQUENCE [LARGE SCALE GENOMIC DNA]</scope>
    <source>
        <strain evidence="1 2">AB5075-UW</strain>
    </source>
</reference>
<organism evidence="1 2">
    <name type="scientific">Acinetobacter baumannii</name>
    <dbReference type="NCBI Taxonomy" id="470"/>
    <lineage>
        <taxon>Bacteria</taxon>
        <taxon>Pseudomonadati</taxon>
        <taxon>Pseudomonadota</taxon>
        <taxon>Gammaproteobacteria</taxon>
        <taxon>Moraxellales</taxon>
        <taxon>Moraxellaceae</taxon>
        <taxon>Acinetobacter</taxon>
        <taxon>Acinetobacter calcoaceticus/baumannii complex</taxon>
    </lineage>
</organism>
<gene>
    <name evidence="1" type="ORF">ABUW_3001</name>
</gene>